<feature type="non-terminal residue" evidence="2">
    <location>
        <position position="258"/>
    </location>
</feature>
<feature type="transmembrane region" description="Helical" evidence="1">
    <location>
        <begin position="239"/>
        <end position="256"/>
    </location>
</feature>
<accession>X0VKF0</accession>
<dbReference type="EMBL" id="BARS01035456">
    <property type="protein sequence ID" value="GAG18740.1"/>
    <property type="molecule type" value="Genomic_DNA"/>
</dbReference>
<keyword evidence="1" id="KW-1133">Transmembrane helix</keyword>
<comment type="caution">
    <text evidence="2">The sequence shown here is derived from an EMBL/GenBank/DDBJ whole genome shotgun (WGS) entry which is preliminary data.</text>
</comment>
<proteinExistence type="predicted"/>
<feature type="non-terminal residue" evidence="2">
    <location>
        <position position="1"/>
    </location>
</feature>
<organism evidence="2">
    <name type="scientific">marine sediment metagenome</name>
    <dbReference type="NCBI Taxonomy" id="412755"/>
    <lineage>
        <taxon>unclassified sequences</taxon>
        <taxon>metagenomes</taxon>
        <taxon>ecological metagenomes</taxon>
    </lineage>
</organism>
<name>X0VKF0_9ZZZZ</name>
<protein>
    <submittedName>
        <fullName evidence="2">Uncharacterized protein</fullName>
    </submittedName>
</protein>
<feature type="transmembrane region" description="Helical" evidence="1">
    <location>
        <begin position="53"/>
        <end position="72"/>
    </location>
</feature>
<keyword evidence="1" id="KW-0812">Transmembrane</keyword>
<keyword evidence="1" id="KW-0472">Membrane</keyword>
<sequence length="258" mass="29827">RTKTNRALLFLVLIPVVYFATNLAVQTYVYLMPSIAFGSIIVGITLSKLHISWSYVVLLVAVGLMVFNANYFDIGRTLDPNLSARKFYDEELPKIKDGDIFMAGGWTWAITYLYNKEEGRNIVPVCIDILPSERYLRMLEAKGINLVRTKSDSTIDKQWEVALSIAQNNPNVWITKETIPSQYEFEVVLAEGNDHLMTRWFGHQKQPEIVWKPSNPYGIITGAIEVEEWKFILHSTHNMRFVFTWAVFGYFIFWLADR</sequence>
<reference evidence="2" key="1">
    <citation type="journal article" date="2014" name="Front. Microbiol.">
        <title>High frequency of phylogenetically diverse reductive dehalogenase-homologous genes in deep subseafloor sedimentary metagenomes.</title>
        <authorList>
            <person name="Kawai M."/>
            <person name="Futagami T."/>
            <person name="Toyoda A."/>
            <person name="Takaki Y."/>
            <person name="Nishi S."/>
            <person name="Hori S."/>
            <person name="Arai W."/>
            <person name="Tsubouchi T."/>
            <person name="Morono Y."/>
            <person name="Uchiyama I."/>
            <person name="Ito T."/>
            <person name="Fujiyama A."/>
            <person name="Inagaki F."/>
            <person name="Takami H."/>
        </authorList>
    </citation>
    <scope>NUCLEOTIDE SEQUENCE</scope>
    <source>
        <strain evidence="2">Expedition CK06-06</strain>
    </source>
</reference>
<evidence type="ECO:0000313" key="2">
    <source>
        <dbReference type="EMBL" id="GAG18740.1"/>
    </source>
</evidence>
<dbReference type="AlphaFoldDB" id="X0VKF0"/>
<evidence type="ECO:0000256" key="1">
    <source>
        <dbReference type="SAM" id="Phobius"/>
    </source>
</evidence>
<gene>
    <name evidence="2" type="ORF">S01H1_54626</name>
</gene>